<feature type="domain" description="Histidine kinase" evidence="7">
    <location>
        <begin position="382"/>
        <end position="601"/>
    </location>
</feature>
<proteinExistence type="predicted"/>
<dbReference type="InterPro" id="IPR000014">
    <property type="entry name" value="PAS"/>
</dbReference>
<dbReference type="GO" id="GO:0000155">
    <property type="term" value="F:phosphorelay sensor kinase activity"/>
    <property type="evidence" value="ECO:0007669"/>
    <property type="project" value="InterPro"/>
</dbReference>
<dbReference type="PROSITE" id="PS50110">
    <property type="entry name" value="RESPONSE_REGULATORY"/>
    <property type="match status" value="1"/>
</dbReference>
<dbReference type="Gene3D" id="3.30.450.20">
    <property type="entry name" value="PAS domain"/>
    <property type="match status" value="1"/>
</dbReference>
<dbReference type="Gene3D" id="1.10.287.130">
    <property type="match status" value="1"/>
</dbReference>
<dbReference type="Pfam" id="PF00512">
    <property type="entry name" value="HisKA"/>
    <property type="match status" value="1"/>
</dbReference>
<sequence length="765" mass="84074">MAGAMGHRVSSRSSVIALISGIDSGVIRNCLPVLPLALLHGAMRRLSATVGDLRLQSSFMNLPDLPADEEERVRLLHELDILDCPVEPAFDAIARLAVMLTGCPIGALSLVDSQRQWFKACMGMPARETVRSDAFCAHTILSPHVLVVEDARIDPRFRSSPLVTQAPHGRFYAGAPIVVEGRALGAVCCLDPRERVATETLRQGLQDLAAVAAQIFTERLKEVRAKARALEEMQASDERWRLALEGGGQGVWDWDSDKHGLYFSDAWKAIVGHAGNEVGTQVKEWLCRIHPDDLSHAKAKLAAHLRGETPVYAVEHRMRHKHGHDVWVLNTGKVVRRAKNGRATRMVGTMIDVTSQRHAESSLRDKRAAELAHIAKSEFLSRMSHEMRTPLNAVIGFTQLLLSRQGTPDPDEVREYAEHVLRAGEHLLALTNDVLDLQHVEEGRVELDTADVPLDSVVTQVIGLLEGAAQDRGVRFDNFVPTGIEVRADERRLRQVLMNIASNAVKFNRPAGVVRWSVELDTEQSRVRLSVEDTGSGLKPAQLERLFQPFERLGRETSTIEGTGLGLIIARSLTVAMGGSLHVASSAGVGTRVVVELAMAQQTMLPFTPEAHEHTNSAAVDTPQRPPAPIAAMTPQTVPALRMLYVEDNRINAILFEEALRLRDGVELRLAEDGAEALHQVRGWTPDVLVLDAHLPGMDGFELLERLRREPGLAEVPAFMCSADAMPDDMQRAADAGFAGYWSKPINIAKILGDLDELCARRLQS</sequence>
<accession>A0A3N7HJ87</accession>
<dbReference type="PROSITE" id="PS50109">
    <property type="entry name" value="HIS_KIN"/>
    <property type="match status" value="1"/>
</dbReference>
<dbReference type="SUPFAM" id="SSF55874">
    <property type="entry name" value="ATPase domain of HSP90 chaperone/DNA topoisomerase II/histidine kinase"/>
    <property type="match status" value="1"/>
</dbReference>
<evidence type="ECO:0000313" key="10">
    <source>
        <dbReference type="EMBL" id="RQP22117.1"/>
    </source>
</evidence>
<dbReference type="InterPro" id="IPR004358">
    <property type="entry name" value="Sig_transdc_His_kin-like_C"/>
</dbReference>
<dbReference type="NCBIfam" id="TIGR00229">
    <property type="entry name" value="sensory_box"/>
    <property type="match status" value="1"/>
</dbReference>
<dbReference type="SUPFAM" id="SSF55781">
    <property type="entry name" value="GAF domain-like"/>
    <property type="match status" value="1"/>
</dbReference>
<dbReference type="PROSITE" id="PS50113">
    <property type="entry name" value="PAC"/>
    <property type="match status" value="1"/>
</dbReference>
<dbReference type="GO" id="GO:0009927">
    <property type="term" value="F:histidine phosphotransfer kinase activity"/>
    <property type="evidence" value="ECO:0007669"/>
    <property type="project" value="TreeGrafter"/>
</dbReference>
<dbReference type="SUPFAM" id="SSF47384">
    <property type="entry name" value="Homodimeric domain of signal transducing histidine kinase"/>
    <property type="match status" value="1"/>
</dbReference>
<reference evidence="10 11" key="2">
    <citation type="submission" date="2018-12" db="EMBL/GenBank/DDBJ databases">
        <title>Rhizobacter gummiphilus sp. nov., a rubber-degrading bacterium isolated from the soil of a botanical garden in Japan.</title>
        <authorList>
            <person name="Shunsuke S.S."/>
        </authorList>
    </citation>
    <scope>NUCLEOTIDE SEQUENCE [LARGE SCALE GENOMIC DNA]</scope>
    <source>
        <strain evidence="10 11">S-16</strain>
    </source>
</reference>
<evidence type="ECO:0000256" key="3">
    <source>
        <dbReference type="ARBA" id="ARBA00022553"/>
    </source>
</evidence>
<dbReference type="Pfam" id="PF02518">
    <property type="entry name" value="HATPase_c"/>
    <property type="match status" value="1"/>
</dbReference>
<evidence type="ECO:0000256" key="6">
    <source>
        <dbReference type="PROSITE-ProRule" id="PRU00169"/>
    </source>
</evidence>
<dbReference type="Proteomes" id="UP000267464">
    <property type="component" value="Unassembled WGS sequence"/>
</dbReference>
<evidence type="ECO:0000256" key="4">
    <source>
        <dbReference type="ARBA" id="ARBA00022679"/>
    </source>
</evidence>
<dbReference type="InterPro" id="IPR036097">
    <property type="entry name" value="HisK_dim/P_sf"/>
</dbReference>
<evidence type="ECO:0000259" key="7">
    <source>
        <dbReference type="PROSITE" id="PS50109"/>
    </source>
</evidence>
<keyword evidence="11" id="KW-1185">Reference proteome</keyword>
<dbReference type="InterPro" id="IPR003661">
    <property type="entry name" value="HisK_dim/P_dom"/>
</dbReference>
<dbReference type="SUPFAM" id="SSF52172">
    <property type="entry name" value="CheY-like"/>
    <property type="match status" value="1"/>
</dbReference>
<dbReference type="InterPro" id="IPR029016">
    <property type="entry name" value="GAF-like_dom_sf"/>
</dbReference>
<dbReference type="SUPFAM" id="SSF55785">
    <property type="entry name" value="PYP-like sensor domain (PAS domain)"/>
    <property type="match status" value="1"/>
</dbReference>
<dbReference type="SMART" id="SM00388">
    <property type="entry name" value="HisKA"/>
    <property type="match status" value="1"/>
</dbReference>
<keyword evidence="3 6" id="KW-0597">Phosphoprotein</keyword>
<feature type="domain" description="PAC" evidence="9">
    <location>
        <begin position="312"/>
        <end position="365"/>
    </location>
</feature>
<dbReference type="Gene3D" id="3.30.450.40">
    <property type="match status" value="1"/>
</dbReference>
<dbReference type="EC" id="2.7.13.3" evidence="2"/>
<dbReference type="SMART" id="SM00065">
    <property type="entry name" value="GAF"/>
    <property type="match status" value="1"/>
</dbReference>
<dbReference type="CDD" id="cd00130">
    <property type="entry name" value="PAS"/>
    <property type="match status" value="1"/>
</dbReference>
<dbReference type="InterPro" id="IPR001789">
    <property type="entry name" value="Sig_transdc_resp-reg_receiver"/>
</dbReference>
<gene>
    <name evidence="10" type="ORF">DZC73_24225</name>
</gene>
<dbReference type="InterPro" id="IPR011006">
    <property type="entry name" value="CheY-like_superfamily"/>
</dbReference>
<dbReference type="SMART" id="SM00091">
    <property type="entry name" value="PAS"/>
    <property type="match status" value="1"/>
</dbReference>
<evidence type="ECO:0000259" key="9">
    <source>
        <dbReference type="PROSITE" id="PS50113"/>
    </source>
</evidence>
<dbReference type="Pfam" id="PF01590">
    <property type="entry name" value="GAF"/>
    <property type="match status" value="1"/>
</dbReference>
<dbReference type="InterPro" id="IPR003594">
    <property type="entry name" value="HATPase_dom"/>
</dbReference>
<dbReference type="PANTHER" id="PTHR43047">
    <property type="entry name" value="TWO-COMPONENT HISTIDINE PROTEIN KINASE"/>
    <property type="match status" value="1"/>
</dbReference>
<dbReference type="InterPro" id="IPR036890">
    <property type="entry name" value="HATPase_C_sf"/>
</dbReference>
<keyword evidence="4" id="KW-0808">Transferase</keyword>
<dbReference type="GO" id="GO:0005886">
    <property type="term" value="C:plasma membrane"/>
    <property type="evidence" value="ECO:0007669"/>
    <property type="project" value="TreeGrafter"/>
</dbReference>
<dbReference type="SMART" id="SM00448">
    <property type="entry name" value="REC"/>
    <property type="match status" value="1"/>
</dbReference>
<dbReference type="InterPro" id="IPR035965">
    <property type="entry name" value="PAS-like_dom_sf"/>
</dbReference>
<dbReference type="EMBL" id="QUSW01000008">
    <property type="protein sequence ID" value="RQP22117.1"/>
    <property type="molecule type" value="Genomic_DNA"/>
</dbReference>
<dbReference type="InterPro" id="IPR000700">
    <property type="entry name" value="PAS-assoc_C"/>
</dbReference>
<name>A0A3N7HJ87_9BURK</name>
<dbReference type="InterPro" id="IPR013655">
    <property type="entry name" value="PAS_fold_3"/>
</dbReference>
<organism evidence="10 11">
    <name type="scientific">Piscinibacter terrae</name>
    <dbReference type="NCBI Taxonomy" id="2496871"/>
    <lineage>
        <taxon>Bacteria</taxon>
        <taxon>Pseudomonadati</taxon>
        <taxon>Pseudomonadota</taxon>
        <taxon>Betaproteobacteria</taxon>
        <taxon>Burkholderiales</taxon>
        <taxon>Sphaerotilaceae</taxon>
        <taxon>Piscinibacter</taxon>
    </lineage>
</organism>
<evidence type="ECO:0000313" key="11">
    <source>
        <dbReference type="Proteomes" id="UP000267464"/>
    </source>
</evidence>
<dbReference type="InterPro" id="IPR005467">
    <property type="entry name" value="His_kinase_dom"/>
</dbReference>
<protein>
    <recommendedName>
        <fullName evidence="2">histidine kinase</fullName>
        <ecNumber evidence="2">2.7.13.3</ecNumber>
    </recommendedName>
</protein>
<dbReference type="InterPro" id="IPR001610">
    <property type="entry name" value="PAC"/>
</dbReference>
<dbReference type="PRINTS" id="PR00344">
    <property type="entry name" value="BCTRLSENSOR"/>
</dbReference>
<dbReference type="Gene3D" id="3.40.50.2300">
    <property type="match status" value="1"/>
</dbReference>
<evidence type="ECO:0000256" key="5">
    <source>
        <dbReference type="ARBA" id="ARBA00022777"/>
    </source>
</evidence>
<comment type="catalytic activity">
    <reaction evidence="1">
        <text>ATP + protein L-histidine = ADP + protein N-phospho-L-histidine.</text>
        <dbReference type="EC" id="2.7.13.3"/>
    </reaction>
</comment>
<dbReference type="SMART" id="SM00086">
    <property type="entry name" value="PAC"/>
    <property type="match status" value="1"/>
</dbReference>
<feature type="modified residue" description="4-aspartylphosphate" evidence="6">
    <location>
        <position position="692"/>
    </location>
</feature>
<dbReference type="Pfam" id="PF08447">
    <property type="entry name" value="PAS_3"/>
    <property type="match status" value="1"/>
</dbReference>
<evidence type="ECO:0000259" key="8">
    <source>
        <dbReference type="PROSITE" id="PS50110"/>
    </source>
</evidence>
<comment type="caution">
    <text evidence="10">The sequence shown here is derived from an EMBL/GenBank/DDBJ whole genome shotgun (WGS) entry which is preliminary data.</text>
</comment>
<evidence type="ECO:0000256" key="1">
    <source>
        <dbReference type="ARBA" id="ARBA00000085"/>
    </source>
</evidence>
<evidence type="ECO:0000256" key="2">
    <source>
        <dbReference type="ARBA" id="ARBA00012438"/>
    </source>
</evidence>
<dbReference type="Pfam" id="PF00072">
    <property type="entry name" value="Response_reg"/>
    <property type="match status" value="1"/>
</dbReference>
<feature type="domain" description="Response regulatory" evidence="8">
    <location>
        <begin position="642"/>
        <end position="759"/>
    </location>
</feature>
<dbReference type="CDD" id="cd00082">
    <property type="entry name" value="HisKA"/>
    <property type="match status" value="1"/>
</dbReference>
<keyword evidence="5" id="KW-0418">Kinase</keyword>
<reference evidence="10 11" key="1">
    <citation type="submission" date="2018-08" db="EMBL/GenBank/DDBJ databases">
        <authorList>
            <person name="Khan S.A."/>
            <person name="Jeon C.O."/>
            <person name="Chun B.H."/>
            <person name="Jeong S.E."/>
        </authorList>
    </citation>
    <scope>NUCLEOTIDE SEQUENCE [LARGE SCALE GENOMIC DNA]</scope>
    <source>
        <strain evidence="10 11">S-16</strain>
    </source>
</reference>
<dbReference type="AlphaFoldDB" id="A0A3N7HJ87"/>
<dbReference type="Gene3D" id="3.30.565.10">
    <property type="entry name" value="Histidine kinase-like ATPase, C-terminal domain"/>
    <property type="match status" value="1"/>
</dbReference>
<dbReference type="InterPro" id="IPR003018">
    <property type="entry name" value="GAF"/>
</dbReference>
<dbReference type="SMART" id="SM00387">
    <property type="entry name" value="HATPase_c"/>
    <property type="match status" value="1"/>
</dbReference>
<dbReference type="PANTHER" id="PTHR43047:SF72">
    <property type="entry name" value="OSMOSENSING HISTIDINE PROTEIN KINASE SLN1"/>
    <property type="match status" value="1"/>
</dbReference>